<proteinExistence type="predicted"/>
<dbReference type="InterPro" id="IPR008928">
    <property type="entry name" value="6-hairpin_glycosidase_sf"/>
</dbReference>
<dbReference type="EMBL" id="JAKHSK010000022">
    <property type="protein sequence ID" value="MCL6219511.1"/>
    <property type="molecule type" value="Genomic_DNA"/>
</dbReference>
<feature type="domain" description="Alpha fucosidase A-like C-terminal" evidence="3">
    <location>
        <begin position="696"/>
        <end position="757"/>
    </location>
</feature>
<keyword evidence="6" id="KW-1185">Reference proteome</keyword>
<dbReference type="InterPro" id="IPR016518">
    <property type="entry name" value="Alpha-L-fucosidase"/>
</dbReference>
<feature type="domain" description="Glycosyl hydrolase family 95 catalytic" evidence="4">
    <location>
        <begin position="290"/>
        <end position="694"/>
    </location>
</feature>
<dbReference type="AlphaFoldDB" id="A0A9X2CL10"/>
<reference evidence="5" key="1">
    <citation type="submission" date="2022-01" db="EMBL/GenBank/DDBJ databases">
        <title>Genome sequencing of Zunongwangia sp. M21534 genome.</title>
        <authorList>
            <person name="Chen Y."/>
            <person name="Dong C."/>
            <person name="Shao Z."/>
        </authorList>
    </citation>
    <scope>NUCLEOTIDE SEQUENCE</scope>
    <source>
        <strain evidence="5">MCCC M21534</strain>
    </source>
</reference>
<dbReference type="InterPro" id="IPR012341">
    <property type="entry name" value="6hp_glycosidase-like_sf"/>
</dbReference>
<keyword evidence="5" id="KW-0378">Hydrolase</keyword>
<name>A0A9X2CL10_9FLAO</name>
<dbReference type="PANTHER" id="PTHR31084:SF0">
    <property type="entry name" value="ALPHA-L-FUCOSIDASE 2"/>
    <property type="match status" value="1"/>
</dbReference>
<dbReference type="Pfam" id="PF14498">
    <property type="entry name" value="Glyco_hyd_65N_2"/>
    <property type="match status" value="1"/>
</dbReference>
<dbReference type="RefSeq" id="WP_249602230.1">
    <property type="nucleotide sequence ID" value="NZ_JAKHSK010000022.1"/>
</dbReference>
<dbReference type="Gene3D" id="1.50.10.10">
    <property type="match status" value="1"/>
</dbReference>
<dbReference type="Pfam" id="PF22124">
    <property type="entry name" value="Glyco_hydro_95_cat"/>
    <property type="match status" value="1"/>
</dbReference>
<dbReference type="InterPro" id="IPR027414">
    <property type="entry name" value="GH95_N_dom"/>
</dbReference>
<dbReference type="GO" id="GO:0005975">
    <property type="term" value="P:carbohydrate metabolic process"/>
    <property type="evidence" value="ECO:0007669"/>
    <property type="project" value="InterPro"/>
</dbReference>
<gene>
    <name evidence="5" type="ORF">L1967_14535</name>
</gene>
<evidence type="ECO:0000256" key="1">
    <source>
        <dbReference type="SAM" id="SignalP"/>
    </source>
</evidence>
<dbReference type="PANTHER" id="PTHR31084">
    <property type="entry name" value="ALPHA-L-FUCOSIDASE 2"/>
    <property type="match status" value="1"/>
</dbReference>
<evidence type="ECO:0000259" key="3">
    <source>
        <dbReference type="Pfam" id="PF21307"/>
    </source>
</evidence>
<feature type="domain" description="Glycosyl hydrolase family 95 N-terminal" evidence="2">
    <location>
        <begin position="29"/>
        <end position="267"/>
    </location>
</feature>
<organism evidence="5 6">
    <name type="scientific">Zunongwangia pacifica</name>
    <dbReference type="NCBI Taxonomy" id="2911062"/>
    <lineage>
        <taxon>Bacteria</taxon>
        <taxon>Pseudomonadati</taxon>
        <taxon>Bacteroidota</taxon>
        <taxon>Flavobacteriia</taxon>
        <taxon>Flavobacteriales</taxon>
        <taxon>Flavobacteriaceae</taxon>
        <taxon>Zunongwangia</taxon>
    </lineage>
</organism>
<evidence type="ECO:0000313" key="5">
    <source>
        <dbReference type="EMBL" id="MCL6219511.1"/>
    </source>
</evidence>
<dbReference type="SUPFAM" id="SSF48208">
    <property type="entry name" value="Six-hairpin glycosidases"/>
    <property type="match status" value="1"/>
</dbReference>
<dbReference type="GO" id="GO:0004560">
    <property type="term" value="F:alpha-L-fucosidase activity"/>
    <property type="evidence" value="ECO:0007669"/>
    <property type="project" value="InterPro"/>
</dbReference>
<keyword evidence="1" id="KW-0732">Signal</keyword>
<accession>A0A9X2CL10</accession>
<feature type="signal peptide" evidence="1">
    <location>
        <begin position="1"/>
        <end position="23"/>
    </location>
</feature>
<evidence type="ECO:0000313" key="6">
    <source>
        <dbReference type="Proteomes" id="UP001139521"/>
    </source>
</evidence>
<dbReference type="PIRSF" id="PIRSF007663">
    <property type="entry name" value="UCP007663"/>
    <property type="match status" value="1"/>
</dbReference>
<dbReference type="Pfam" id="PF21307">
    <property type="entry name" value="Glyco_hydro_95_C"/>
    <property type="match status" value="1"/>
</dbReference>
<dbReference type="InterPro" id="IPR054363">
    <property type="entry name" value="GH95_cat"/>
</dbReference>
<evidence type="ECO:0000259" key="2">
    <source>
        <dbReference type="Pfam" id="PF14498"/>
    </source>
</evidence>
<dbReference type="Proteomes" id="UP001139521">
    <property type="component" value="Unassembled WGS sequence"/>
</dbReference>
<evidence type="ECO:0000259" key="4">
    <source>
        <dbReference type="Pfam" id="PF22124"/>
    </source>
</evidence>
<dbReference type="InterPro" id="IPR049053">
    <property type="entry name" value="AFCA-like_C"/>
</dbReference>
<comment type="caution">
    <text evidence="5">The sequence shown here is derived from an EMBL/GenBank/DDBJ whole genome shotgun (WGS) entry which is preliminary data.</text>
</comment>
<sequence>MKRFCQILSILLLLGISNGYSFQDTLMTLNYDEPAKVWEEALPVGNGRLGAMIYGRTGIETIQLNEETVWAGEPGNNVVPLSKEQLQEIRQAIFQEEYLKGQQLADKYLSRKDNNSGMSYQTVGDLILTFPNSEAVQDYHRELDISKALSTVTYEIGDVEYKRRIISSFTDDVIMVELTASKPGSISFEMSLKSPQKSHVIQIKNDEVWLSGTSSDQENKKGKVKFLAIAKPKIEGGKIVATDSSLKITGANRAVIYISIATNFKNYKDLSEDTESKAVRLLNSVYKNEFDKSLNTHISKYQNYFNRVQLDLGTSEAIKKPTNIRLQEFNENHDPQLISLYFQFGRYLLISSSIPGTQPANLQGIWNKEINAPWDSKYTVNINTEMNYWPAEVTNLSEMHKPLFGLVNDISETGKESAEKMYHARGWNMHHNTDIWRISGVVDPPFYGLWPHGGGWLSQHLWQHYLFTGDTEFLKEVYPILKGAALFYKDILQQEPVNKWMVVNPSNSPENGHPEGTSLAAGTTMGNQIVYDVFSNILEASLILNNDKKFTDSIKNTIPNLPPMQIGRWGQLQEWMKDWDRQDDKHRHVSHLYGLFPSNLISPYRTPKLFVAAKNSLLARGDESTGWSMGWKVNLWARLLDGDHALALIHDQLTPSRQAGHGEQGGTYPNLFDAHPPFQIDGNFGCTAGIAEMLLQSQDGAVHILPALPSTWNKGEVKGLKARGNFEIDIAWEENKPVKVNIISAIGGNCRLRSYYPLSGDGLKKATGVNPNPLFKLPQTKEPLISSEATIKVPELQPVYEYDLETEAGKEYIIKLARNE</sequence>
<feature type="chain" id="PRO_5040941472" evidence="1">
    <location>
        <begin position="24"/>
        <end position="820"/>
    </location>
</feature>
<protein>
    <submittedName>
        <fullName evidence="5">Glycoside hydrolase N-terminal domain-containing protein</fullName>
    </submittedName>
</protein>